<dbReference type="SMART" id="SM01043">
    <property type="entry name" value="BTAD"/>
    <property type="match status" value="1"/>
</dbReference>
<organism evidence="8 9">
    <name type="scientific">Nocardia uniformis</name>
    <dbReference type="NCBI Taxonomy" id="53432"/>
    <lineage>
        <taxon>Bacteria</taxon>
        <taxon>Bacillati</taxon>
        <taxon>Actinomycetota</taxon>
        <taxon>Actinomycetes</taxon>
        <taxon>Mycobacteriales</taxon>
        <taxon>Nocardiaceae</taxon>
        <taxon>Nocardia</taxon>
    </lineage>
</organism>
<comment type="caution">
    <text evidence="8">The sequence shown here is derived from an EMBL/GenBank/DDBJ whole genome shotgun (WGS) entry which is preliminary data.</text>
</comment>
<dbReference type="PANTHER" id="PTHR35807:SF1">
    <property type="entry name" value="TRANSCRIPTIONAL REGULATOR REDD"/>
    <property type="match status" value="1"/>
</dbReference>
<dbReference type="Pfam" id="PF13191">
    <property type="entry name" value="AAA_16"/>
    <property type="match status" value="1"/>
</dbReference>
<dbReference type="SUPFAM" id="SSF46894">
    <property type="entry name" value="C-terminal effector domain of the bipartite response regulators"/>
    <property type="match status" value="1"/>
</dbReference>
<dbReference type="SUPFAM" id="SSF52540">
    <property type="entry name" value="P-loop containing nucleoside triphosphate hydrolases"/>
    <property type="match status" value="1"/>
</dbReference>
<sequence length="1169" mass="127387">MAEPQVNVLGPLQLSVNNLPVALGATMLRAVLARLVIAGGRSVSTDRLVDDLWEGQPPPSAASVLQVHIHNLRRTLEPDRVRRAPCRYLVSTTGGYALELAPDSVDAWRFEQRLRRYEECLRDPAHTPDLRERRCLLDAALACWNGSPFEGLTGFAWAAREVSRLTDLRLTAAELRAQIELELNRPTEVAIELRPLFDDHPEREECARLLATAQYRLGQQAQALATIRRAREYLLEEFGVDPGPALCELESAILNHSVALTATAPPMSPEPSASRMRDARPACGYGAERAALLRVAAETRSGQLRLVWVSGEAGAGKTTLADSALCQLSRQQGRLWSQRGPASADRPRDGAEQSGATGLEWTVVRGGCPEVDGAPVAWAWAEIIAELDPTVPDVLAAGDAFTVARTVVKLCRQTTANRPVAILLEDAHRADDATMQVLRQVASWLRNEPVLIVVTLRGSESGPGLRATAAALAHSTAEWVELAGLDLDATREVAREAGLDELSRDTLELLHRRTGGNPLFVREMAKTLAAQAAPGGESSVPGDMAELPDSIRELINHRLTGLPDGVAAALQHLSIWGDGVDLRILSLAMDMGEDELIDVIAAAEAAGLVRTDRTGRITFDHALIHDSVYLRIPMLRRVRMHWAALELLNENADDYPGLARDPEILARHAVLGARPDTATRALSYVSAAVRRCTERNMRADSAKLWRAAVELHGLAGHESEQADRADRVALLDARCQLVNALGYQGHLLEARTERDHAIALARQLGDHDLLVRALTCWRAPVVWAVQDYLATDTAVQDLITECLTREQSTEHKIRLLIAAVYAFSLTPEGLALGHQRGTQAVALARCLGNPELLCAALNSAMYIRFDGTVYPPQLAQEMLAVAKRAGLSEYRTLAHYALYRRALYDAELAEASRQAATAVEGATDGQLPQLMEILQVFTALSALLSDDIPTARKVYAELSARMNQHGNANATVLRVCADLGLAWAEGDLSPLAKPLSKMYSQLPNSAAQPYIVALLHAGEPSRARALYDRYSPEWPYYYPFVLATFRAHAALRFGDIREIRRLYDKLSTRSGRISGMETLLTSFGPVDSLLAELAAALGDSELAGIHRNRAEQLLRHVRADLAGLETRQRQPAGATAHLPAFRGPVRASKSIALSGVSQIAHVVDHTPGE</sequence>
<evidence type="ECO:0000256" key="2">
    <source>
        <dbReference type="ARBA" id="ARBA00023015"/>
    </source>
</evidence>
<gene>
    <name evidence="8" type="ORF">HLB23_35355</name>
</gene>
<dbReference type="Pfam" id="PF03704">
    <property type="entry name" value="BTAD"/>
    <property type="match status" value="1"/>
</dbReference>
<dbReference type="AlphaFoldDB" id="A0A849CEI5"/>
<dbReference type="PROSITE" id="PS51755">
    <property type="entry name" value="OMPR_PHOB"/>
    <property type="match status" value="1"/>
</dbReference>
<evidence type="ECO:0000256" key="6">
    <source>
        <dbReference type="SAM" id="MobiDB-lite"/>
    </source>
</evidence>
<dbReference type="Proteomes" id="UP000586827">
    <property type="component" value="Unassembled WGS sequence"/>
</dbReference>
<dbReference type="GO" id="GO:0000160">
    <property type="term" value="P:phosphorelay signal transduction system"/>
    <property type="evidence" value="ECO:0007669"/>
    <property type="project" value="InterPro"/>
</dbReference>
<dbReference type="InterPro" id="IPR041664">
    <property type="entry name" value="AAA_16"/>
</dbReference>
<name>A0A849CEI5_9NOCA</name>
<evidence type="ECO:0000313" key="9">
    <source>
        <dbReference type="Proteomes" id="UP000586827"/>
    </source>
</evidence>
<dbReference type="Gene3D" id="1.25.40.10">
    <property type="entry name" value="Tetratricopeptide repeat domain"/>
    <property type="match status" value="1"/>
</dbReference>
<evidence type="ECO:0000313" key="8">
    <source>
        <dbReference type="EMBL" id="NNH75070.1"/>
    </source>
</evidence>
<keyword evidence="3 5" id="KW-0238">DNA-binding</keyword>
<dbReference type="InterPro" id="IPR036388">
    <property type="entry name" value="WH-like_DNA-bd_sf"/>
</dbReference>
<keyword evidence="2" id="KW-0805">Transcription regulation</keyword>
<reference evidence="8 9" key="1">
    <citation type="submission" date="2020-05" db="EMBL/GenBank/DDBJ databases">
        <title>MicrobeNet Type strains.</title>
        <authorList>
            <person name="Nicholson A.C."/>
        </authorList>
    </citation>
    <scope>NUCLEOTIDE SEQUENCE [LARGE SCALE GENOMIC DNA]</scope>
    <source>
        <strain evidence="8 9">JCM 3224</strain>
    </source>
</reference>
<dbReference type="GO" id="GO:0006355">
    <property type="term" value="P:regulation of DNA-templated transcription"/>
    <property type="evidence" value="ECO:0007669"/>
    <property type="project" value="InterPro"/>
</dbReference>
<dbReference type="Gene3D" id="1.10.10.10">
    <property type="entry name" value="Winged helix-like DNA-binding domain superfamily/Winged helix DNA-binding domain"/>
    <property type="match status" value="1"/>
</dbReference>
<dbReference type="GO" id="GO:0003677">
    <property type="term" value="F:DNA binding"/>
    <property type="evidence" value="ECO:0007669"/>
    <property type="project" value="UniProtKB-UniRule"/>
</dbReference>
<dbReference type="Pfam" id="PF00486">
    <property type="entry name" value="Trans_reg_C"/>
    <property type="match status" value="1"/>
</dbReference>
<evidence type="ECO:0000256" key="5">
    <source>
        <dbReference type="PROSITE-ProRule" id="PRU01091"/>
    </source>
</evidence>
<dbReference type="RefSeq" id="WP_067527034.1">
    <property type="nucleotide sequence ID" value="NZ_JABELX010000018.1"/>
</dbReference>
<evidence type="ECO:0000256" key="4">
    <source>
        <dbReference type="ARBA" id="ARBA00023163"/>
    </source>
</evidence>
<dbReference type="SUPFAM" id="SSF48452">
    <property type="entry name" value="TPR-like"/>
    <property type="match status" value="1"/>
</dbReference>
<dbReference type="InterPro" id="IPR027417">
    <property type="entry name" value="P-loop_NTPase"/>
</dbReference>
<dbReference type="InterPro" id="IPR011990">
    <property type="entry name" value="TPR-like_helical_dom_sf"/>
</dbReference>
<accession>A0A849CEI5</accession>
<feature type="domain" description="OmpR/PhoB-type" evidence="7">
    <location>
        <begin position="1"/>
        <end position="100"/>
    </location>
</feature>
<dbReference type="PANTHER" id="PTHR35807">
    <property type="entry name" value="TRANSCRIPTIONAL REGULATOR REDD-RELATED"/>
    <property type="match status" value="1"/>
</dbReference>
<keyword evidence="9" id="KW-1185">Reference proteome</keyword>
<feature type="DNA-binding region" description="OmpR/PhoB-type" evidence="5">
    <location>
        <begin position="1"/>
        <end position="100"/>
    </location>
</feature>
<protein>
    <submittedName>
        <fullName evidence="8">AAA family ATPase</fullName>
    </submittedName>
</protein>
<dbReference type="CDD" id="cd15831">
    <property type="entry name" value="BTAD"/>
    <property type="match status" value="1"/>
</dbReference>
<dbReference type="SMART" id="SM00862">
    <property type="entry name" value="Trans_reg_C"/>
    <property type="match status" value="1"/>
</dbReference>
<comment type="similarity">
    <text evidence="1">Belongs to the AfsR/DnrI/RedD regulatory family.</text>
</comment>
<keyword evidence="4" id="KW-0804">Transcription</keyword>
<dbReference type="InterPro" id="IPR005158">
    <property type="entry name" value="BTAD"/>
</dbReference>
<proteinExistence type="inferred from homology"/>
<dbReference type="InterPro" id="IPR051677">
    <property type="entry name" value="AfsR-DnrI-RedD_regulator"/>
</dbReference>
<evidence type="ECO:0000259" key="7">
    <source>
        <dbReference type="PROSITE" id="PS51755"/>
    </source>
</evidence>
<evidence type="ECO:0000256" key="1">
    <source>
        <dbReference type="ARBA" id="ARBA00005820"/>
    </source>
</evidence>
<dbReference type="InterPro" id="IPR016032">
    <property type="entry name" value="Sig_transdc_resp-reg_C-effctor"/>
</dbReference>
<dbReference type="InterPro" id="IPR001867">
    <property type="entry name" value="OmpR/PhoB-type_DNA-bd"/>
</dbReference>
<feature type="region of interest" description="Disordered" evidence="6">
    <location>
        <begin position="336"/>
        <end position="355"/>
    </location>
</feature>
<evidence type="ECO:0000256" key="3">
    <source>
        <dbReference type="ARBA" id="ARBA00023125"/>
    </source>
</evidence>
<dbReference type="EMBL" id="JABELX010000018">
    <property type="protein sequence ID" value="NNH75070.1"/>
    <property type="molecule type" value="Genomic_DNA"/>
</dbReference>